<evidence type="ECO:0000313" key="2">
    <source>
        <dbReference type="EMBL" id="KIL54487.1"/>
    </source>
</evidence>
<keyword evidence="3" id="KW-1185">Reference proteome</keyword>
<dbReference type="EMBL" id="KN818729">
    <property type="protein sequence ID" value="KIL54487.1"/>
    <property type="molecule type" value="Genomic_DNA"/>
</dbReference>
<feature type="compositionally biased region" description="Acidic residues" evidence="1">
    <location>
        <begin position="40"/>
        <end position="50"/>
    </location>
</feature>
<reference evidence="2 3" key="1">
    <citation type="submission" date="2014-04" db="EMBL/GenBank/DDBJ databases">
        <title>Evolutionary Origins and Diversification of the Mycorrhizal Mutualists.</title>
        <authorList>
            <consortium name="DOE Joint Genome Institute"/>
            <consortium name="Mycorrhizal Genomics Consortium"/>
            <person name="Kohler A."/>
            <person name="Kuo A."/>
            <person name="Nagy L.G."/>
            <person name="Floudas D."/>
            <person name="Copeland A."/>
            <person name="Barry K.W."/>
            <person name="Cichocki N."/>
            <person name="Veneault-Fourrey C."/>
            <person name="LaButti K."/>
            <person name="Lindquist E.A."/>
            <person name="Lipzen A."/>
            <person name="Lundell T."/>
            <person name="Morin E."/>
            <person name="Murat C."/>
            <person name="Riley R."/>
            <person name="Ohm R."/>
            <person name="Sun H."/>
            <person name="Tunlid A."/>
            <person name="Henrissat B."/>
            <person name="Grigoriev I.V."/>
            <person name="Hibbett D.S."/>
            <person name="Martin F."/>
        </authorList>
    </citation>
    <scope>NUCLEOTIDE SEQUENCE [LARGE SCALE GENOMIC DNA]</scope>
    <source>
        <strain evidence="2 3">Koide BX008</strain>
    </source>
</reference>
<protein>
    <submittedName>
        <fullName evidence="2">Uncharacterized protein</fullName>
    </submittedName>
</protein>
<dbReference type="HOGENOM" id="CLU_173711_0_0_1"/>
<dbReference type="InParanoid" id="A0A0C2W066"/>
<feature type="non-terminal residue" evidence="2">
    <location>
        <position position="91"/>
    </location>
</feature>
<evidence type="ECO:0000256" key="1">
    <source>
        <dbReference type="SAM" id="MobiDB-lite"/>
    </source>
</evidence>
<dbReference type="OrthoDB" id="3098309at2759"/>
<dbReference type="Proteomes" id="UP000054549">
    <property type="component" value="Unassembled WGS sequence"/>
</dbReference>
<evidence type="ECO:0000313" key="3">
    <source>
        <dbReference type="Proteomes" id="UP000054549"/>
    </source>
</evidence>
<feature type="region of interest" description="Disordered" evidence="1">
    <location>
        <begin position="34"/>
        <end position="56"/>
    </location>
</feature>
<name>A0A0C2W066_AMAMK</name>
<sequence>MFTVHYVPGETNVFADALSRIYSDEPLGIVRAESEYVSRDDDDGDDDDDVPGTSRPVYTGVAAIALSGIEMPVRRSSRLAEAGAENRVYNE</sequence>
<dbReference type="AlphaFoldDB" id="A0A0C2W066"/>
<accession>A0A0C2W066</accession>
<proteinExistence type="predicted"/>
<organism evidence="2 3">
    <name type="scientific">Amanita muscaria (strain Koide BX008)</name>
    <dbReference type="NCBI Taxonomy" id="946122"/>
    <lineage>
        <taxon>Eukaryota</taxon>
        <taxon>Fungi</taxon>
        <taxon>Dikarya</taxon>
        <taxon>Basidiomycota</taxon>
        <taxon>Agaricomycotina</taxon>
        <taxon>Agaricomycetes</taxon>
        <taxon>Agaricomycetidae</taxon>
        <taxon>Agaricales</taxon>
        <taxon>Pluteineae</taxon>
        <taxon>Amanitaceae</taxon>
        <taxon>Amanita</taxon>
    </lineage>
</organism>
<gene>
    <name evidence="2" type="ORF">M378DRAFT_92455</name>
</gene>